<reference evidence="1 2" key="1">
    <citation type="submission" date="2019-02" db="EMBL/GenBank/DDBJ databases">
        <title>Deep-cultivation of Planctomycetes and their phenomic and genomic characterization uncovers novel biology.</title>
        <authorList>
            <person name="Wiegand S."/>
            <person name="Jogler M."/>
            <person name="Boedeker C."/>
            <person name="Pinto D."/>
            <person name="Vollmers J."/>
            <person name="Rivas-Marin E."/>
            <person name="Kohn T."/>
            <person name="Peeters S.H."/>
            <person name="Heuer A."/>
            <person name="Rast P."/>
            <person name="Oberbeckmann S."/>
            <person name="Bunk B."/>
            <person name="Jeske O."/>
            <person name="Meyerdierks A."/>
            <person name="Storesund J.E."/>
            <person name="Kallscheuer N."/>
            <person name="Luecker S."/>
            <person name="Lage O.M."/>
            <person name="Pohl T."/>
            <person name="Merkel B.J."/>
            <person name="Hornburger P."/>
            <person name="Mueller R.-W."/>
            <person name="Bruemmer F."/>
            <person name="Labrenz M."/>
            <person name="Spormann A.M."/>
            <person name="Op Den Camp H."/>
            <person name="Overmann J."/>
            <person name="Amann R."/>
            <person name="Jetten M.S.M."/>
            <person name="Mascher T."/>
            <person name="Medema M.H."/>
            <person name="Devos D.P."/>
            <person name="Kaster A.-K."/>
            <person name="Ovreas L."/>
            <person name="Rohde M."/>
            <person name="Galperin M.Y."/>
            <person name="Jogler C."/>
        </authorList>
    </citation>
    <scope>NUCLEOTIDE SEQUENCE [LARGE SCALE GENOMIC DNA]</scope>
    <source>
        <strain evidence="1 2">CA54</strain>
    </source>
</reference>
<comment type="caution">
    <text evidence="1">The sequence shown here is derived from an EMBL/GenBank/DDBJ whole genome shotgun (WGS) entry which is preliminary data.</text>
</comment>
<keyword evidence="2" id="KW-1185">Reference proteome</keyword>
<protein>
    <recommendedName>
        <fullName evidence="3">DUF1444 family protein</fullName>
    </recommendedName>
</protein>
<sequence>MLIMPKPSYSPRSTVYQTLVILCLLPILGCSTEPQMRTADEIYCSELDKRGIGYSVTPEGLYEIQINDQTVTVSLENIRRNYDRDGDADAIVRFVENVDTDFFAEIPSWDDVQSYVRYSLETSDYETGFDDVLFTAITDQLNQVFVFTSTDGTQITWINESMLDDWDVTRKQVVERAEENMAAIVAETKIEVEDIAVNKLRMISTEETPFKASLILSPAFRDLVSPTHGWPVCAVVPCRDFVYVIRNDNRDFLARLGGVVIKEYRNSGHPITKDVLQVSDEGITAIGTYPEFE</sequence>
<dbReference type="EMBL" id="SJPP01000001">
    <property type="protein sequence ID" value="TWU14055.1"/>
    <property type="molecule type" value="Genomic_DNA"/>
</dbReference>
<dbReference type="Proteomes" id="UP000320735">
    <property type="component" value="Unassembled WGS sequence"/>
</dbReference>
<evidence type="ECO:0000313" key="1">
    <source>
        <dbReference type="EMBL" id="TWU14055.1"/>
    </source>
</evidence>
<name>A0A5C6BPV4_9PLAN</name>
<proteinExistence type="predicted"/>
<gene>
    <name evidence="1" type="ORF">CA54_28970</name>
</gene>
<evidence type="ECO:0000313" key="2">
    <source>
        <dbReference type="Proteomes" id="UP000320735"/>
    </source>
</evidence>
<organism evidence="1 2">
    <name type="scientific">Symmachiella macrocystis</name>
    <dbReference type="NCBI Taxonomy" id="2527985"/>
    <lineage>
        <taxon>Bacteria</taxon>
        <taxon>Pseudomonadati</taxon>
        <taxon>Planctomycetota</taxon>
        <taxon>Planctomycetia</taxon>
        <taxon>Planctomycetales</taxon>
        <taxon>Planctomycetaceae</taxon>
        <taxon>Symmachiella</taxon>
    </lineage>
</organism>
<accession>A0A5C6BPV4</accession>
<evidence type="ECO:0008006" key="3">
    <source>
        <dbReference type="Google" id="ProtNLM"/>
    </source>
</evidence>
<dbReference type="AlphaFoldDB" id="A0A5C6BPV4"/>